<dbReference type="PROSITE" id="PS50082">
    <property type="entry name" value="WD_REPEATS_2"/>
    <property type="match status" value="2"/>
</dbReference>
<dbReference type="InterPro" id="IPR015943">
    <property type="entry name" value="WD40/YVTN_repeat-like_dom_sf"/>
</dbReference>
<dbReference type="SUPFAM" id="SSF50978">
    <property type="entry name" value="WD40 repeat-like"/>
    <property type="match status" value="1"/>
</dbReference>
<evidence type="ECO:0000259" key="4">
    <source>
        <dbReference type="PROSITE" id="PS50181"/>
    </source>
</evidence>
<feature type="domain" description="F-box" evidence="4">
    <location>
        <begin position="184"/>
        <end position="233"/>
    </location>
</feature>
<dbReference type="Pfam" id="PF00400">
    <property type="entry name" value="WD40"/>
    <property type="match status" value="3"/>
</dbReference>
<proteinExistence type="predicted"/>
<keyword evidence="1 3" id="KW-0853">WD repeat</keyword>
<evidence type="ECO:0000313" key="5">
    <source>
        <dbReference type="EMBL" id="RVE59942.1"/>
    </source>
</evidence>
<dbReference type="InterPro" id="IPR001680">
    <property type="entry name" value="WD40_rpt"/>
</dbReference>
<keyword evidence="6" id="KW-1185">Reference proteome</keyword>
<dbReference type="Proteomes" id="UP000283210">
    <property type="component" value="Chromosome 19"/>
</dbReference>
<keyword evidence="2" id="KW-0677">Repeat</keyword>
<dbReference type="Pfam" id="PF00646">
    <property type="entry name" value="F-box"/>
    <property type="match status" value="1"/>
</dbReference>
<dbReference type="InterPro" id="IPR001810">
    <property type="entry name" value="F-box_dom"/>
</dbReference>
<name>A0A3S2PFN2_ORYJA</name>
<protein>
    <recommendedName>
        <fullName evidence="4">F-box domain-containing protein</fullName>
    </recommendedName>
</protein>
<dbReference type="OMA" id="EIWKWFS"/>
<dbReference type="OrthoDB" id="674604at2759"/>
<reference evidence="5 6" key="1">
    <citation type="submission" date="2018-11" db="EMBL/GenBank/DDBJ databases">
        <authorList>
            <person name="Lopez-Roques C."/>
            <person name="Donnadieu C."/>
            <person name="Bouchez O."/>
            <person name="Klopp C."/>
            <person name="Cabau C."/>
            <person name="Zahm M."/>
        </authorList>
    </citation>
    <scope>NUCLEOTIDE SEQUENCE [LARGE SCALE GENOMIC DNA]</scope>
    <source>
        <strain evidence="5">RS831</strain>
        <tissue evidence="5">Whole body</tissue>
    </source>
</reference>
<dbReference type="Gene3D" id="2.130.10.10">
    <property type="entry name" value="YVTN repeat-like/Quinoprotein amine dehydrogenase"/>
    <property type="match status" value="1"/>
</dbReference>
<evidence type="ECO:0000256" key="1">
    <source>
        <dbReference type="ARBA" id="ARBA00022574"/>
    </source>
</evidence>
<dbReference type="SMART" id="SM00320">
    <property type="entry name" value="WD40"/>
    <property type="match status" value="5"/>
</dbReference>
<dbReference type="SUPFAM" id="SSF81383">
    <property type="entry name" value="F-box domain"/>
    <property type="match status" value="1"/>
</dbReference>
<dbReference type="InterPro" id="IPR051075">
    <property type="entry name" value="SCF_subunit_WD-repeat"/>
</dbReference>
<dbReference type="Gene3D" id="1.20.1280.50">
    <property type="match status" value="1"/>
</dbReference>
<accession>A0A3S2PFN2</accession>
<feature type="repeat" description="WD" evidence="3">
    <location>
        <begin position="335"/>
        <end position="376"/>
    </location>
</feature>
<dbReference type="PANTHER" id="PTHR19872:SF7">
    <property type="entry name" value="F-BOX AND WD REPEAT DOMAIN CONTAINING PROTEIN 10B-RELATED"/>
    <property type="match status" value="1"/>
</dbReference>
<dbReference type="PANTHER" id="PTHR19872">
    <property type="entry name" value="UBIQUITIN LIGASE SPECIFICITY FACTOR/HREP PROTEIN"/>
    <property type="match status" value="1"/>
</dbReference>
<organism evidence="5 6">
    <name type="scientific">Oryzias javanicus</name>
    <name type="common">Javanese ricefish</name>
    <name type="synonym">Aplocheilus javanicus</name>
    <dbReference type="NCBI Taxonomy" id="123683"/>
    <lineage>
        <taxon>Eukaryota</taxon>
        <taxon>Metazoa</taxon>
        <taxon>Chordata</taxon>
        <taxon>Craniata</taxon>
        <taxon>Vertebrata</taxon>
        <taxon>Euteleostomi</taxon>
        <taxon>Actinopterygii</taxon>
        <taxon>Neopterygii</taxon>
        <taxon>Teleostei</taxon>
        <taxon>Neoteleostei</taxon>
        <taxon>Acanthomorphata</taxon>
        <taxon>Ovalentaria</taxon>
        <taxon>Atherinomorphae</taxon>
        <taxon>Beloniformes</taxon>
        <taxon>Adrianichthyidae</taxon>
        <taxon>Oryziinae</taxon>
        <taxon>Oryzias</taxon>
    </lineage>
</organism>
<dbReference type="InterPro" id="IPR036322">
    <property type="entry name" value="WD40_repeat_dom_sf"/>
</dbReference>
<evidence type="ECO:0000256" key="3">
    <source>
        <dbReference type="PROSITE-ProRule" id="PRU00221"/>
    </source>
</evidence>
<evidence type="ECO:0000256" key="2">
    <source>
        <dbReference type="ARBA" id="ARBA00022737"/>
    </source>
</evidence>
<dbReference type="EMBL" id="CM012455">
    <property type="protein sequence ID" value="RVE59942.1"/>
    <property type="molecule type" value="Genomic_DNA"/>
</dbReference>
<dbReference type="AlphaFoldDB" id="A0A3S2PFN2"/>
<reference evidence="5 6" key="2">
    <citation type="submission" date="2019-01" db="EMBL/GenBank/DDBJ databases">
        <title>A chromosome length genome reference of the Java medaka (oryzias javanicus).</title>
        <authorList>
            <person name="Herpin A."/>
            <person name="Takehana Y."/>
            <person name="Naruse K."/>
            <person name="Ansai S."/>
            <person name="Kawaguchi M."/>
        </authorList>
    </citation>
    <scope>NUCLEOTIDE SEQUENCE [LARGE SCALE GENOMIC DNA]</scope>
    <source>
        <strain evidence="5">RS831</strain>
        <tissue evidence="5">Whole body</tissue>
    </source>
</reference>
<dbReference type="PROSITE" id="PS50294">
    <property type="entry name" value="WD_REPEATS_REGION"/>
    <property type="match status" value="2"/>
</dbReference>
<evidence type="ECO:0000313" key="6">
    <source>
        <dbReference type="Proteomes" id="UP000283210"/>
    </source>
</evidence>
<feature type="repeat" description="WD" evidence="3">
    <location>
        <begin position="377"/>
        <end position="416"/>
    </location>
</feature>
<sequence>MNSDSDSECSEMCGLCPSCTFISKTLDSNQRLWKISDHPVRKLLVALLLRCKSARVLESIQNLLKTASWLTYARSRRSPQQHPSRCSEPAPNRLDINQIWRWFNCRSDWEQIKYLCCVFSTCDSELLRMLCNLTGVLLIRKKKGFLHLNVSNFTSDQSNEEPEDPALTVVPGASRSMSGVSQYRDFFRWLPVDLSKRILGLLEVQTLEHCRMVCHHWQQIVEETMEEHTLKKVFQSQMKTIMEGCRSVSPASPTYAGVVEIKVPDGDNDEVEPKILWLEERNVYCGAYYAKTLLDNDDRHRVLDYRGGSLMAAGSKDCLVRLLHVGAEVKTKTAMRGHVGSIKAMVLCEDRDLLVTAGCDATVRCWSLKTHRCEAVLCGHTGTINCLDVHGDRLVSGAKDGLVKVWSLETQKHDLDFKHLSCVLCVKINEATVCSCCCRGLVKIWSMDDASLFRVIRSHQSSVKCLFLGERYLLSGDSGGTVMAWSARSCKKECLGTFKHPEAVKSVTLTFLRVVTGCADGNIRIFNFLTGDCLREIPVDLKSGHILSLHFHEHSILVNSTSGVQLYCFAKVFWDYMDSAKGDRRDAVARGDSVSGTPATLIKGFSYTRGGHVTSSGQKMDASGSTKTCVPSLKTPLQGVCGETVKQSVIQSEKAAADRMKRRGPHHPPKRDLLLLRVGSMRRALCPDEVSFNMEYNAMLRDSWGPPALLQRPLHSAKVLTPSTGDRRRPKTCVPILDKVKVNECPTKEGLFGV</sequence>
<gene>
    <name evidence="5" type="ORF">OJAV_G00192660</name>
</gene>
<dbReference type="InterPro" id="IPR036047">
    <property type="entry name" value="F-box-like_dom_sf"/>
</dbReference>
<dbReference type="PROSITE" id="PS50181">
    <property type="entry name" value="FBOX"/>
    <property type="match status" value="1"/>
</dbReference>